<dbReference type="Gene3D" id="2.130.10.10">
    <property type="entry name" value="YVTN repeat-like/Quinoprotein amine dehydrogenase"/>
    <property type="match status" value="2"/>
</dbReference>
<dbReference type="InterPro" id="IPR018391">
    <property type="entry name" value="PQQ_b-propeller_rpt"/>
</dbReference>
<dbReference type="PANTHER" id="PTHR34512">
    <property type="entry name" value="CELL SURFACE PROTEIN"/>
    <property type="match status" value="1"/>
</dbReference>
<organism evidence="3 4">
    <name type="scientific">Halobium salinum</name>
    <dbReference type="NCBI Taxonomy" id="1364940"/>
    <lineage>
        <taxon>Archaea</taxon>
        <taxon>Methanobacteriati</taxon>
        <taxon>Methanobacteriota</taxon>
        <taxon>Stenosarchaea group</taxon>
        <taxon>Halobacteria</taxon>
        <taxon>Halobacteriales</taxon>
        <taxon>Haloferacaceae</taxon>
        <taxon>Halobium</taxon>
    </lineage>
</organism>
<evidence type="ECO:0000256" key="1">
    <source>
        <dbReference type="SAM" id="MobiDB-lite"/>
    </source>
</evidence>
<dbReference type="Pfam" id="PF13360">
    <property type="entry name" value="PQQ_2"/>
    <property type="match status" value="2"/>
</dbReference>
<feature type="domain" description="Pyrrolo-quinoline quinone repeat" evidence="2">
    <location>
        <begin position="278"/>
        <end position="408"/>
    </location>
</feature>
<keyword evidence="4" id="KW-1185">Reference proteome</keyword>
<dbReference type="SUPFAM" id="SSF50998">
    <property type="entry name" value="Quinoprotein alcohol dehydrogenase-like"/>
    <property type="match status" value="1"/>
</dbReference>
<feature type="region of interest" description="Disordered" evidence="1">
    <location>
        <begin position="25"/>
        <end position="81"/>
    </location>
</feature>
<dbReference type="EMBL" id="JBHSDS010000003">
    <property type="protein sequence ID" value="MFC4357627.1"/>
    <property type="molecule type" value="Genomic_DNA"/>
</dbReference>
<accession>A0ABD5PA95</accession>
<sequence length="432" mass="45808">MPSRRQYLAALGGFGVAGGAVVAGTDTTALDPEPIPEPPSGPAAWPQRGHDARNTYYNPGASPPRSTPEREWATEPGVGGTPVVTGDRVVAVGDDVLRAWAPDGTEAWSVDVETLGHRSPVAGGDTAYLLGGDLFAGYALTDGAETWRAENQRLVNTGTSTVAAGRLVLPYYGVSALDATGRVAWHTWYGDVKGHPAVDDGTVYVSAYPEVAALDLGSVAIEWPWEDRDEDWPPSIPKERSTRWEFTPPGWTLGDPAPTFSPALTDDLAVVGYHRDRAGTVRAFDRETGELRWSVDDVATTDTEADGGAETGGRLHAPPVVTDDAVLLAAADGTLRCLGHDGRRRWRTDLDGVPGFWARPAAGGDTVVVPTVEPREDGPEPSTVEAFDVDTGDRLWGLSFAASVRGLSVAESRLYATVPTDGGMPTRLVAFE</sequence>
<comment type="caution">
    <text evidence="3">The sequence shown here is derived from an EMBL/GenBank/DDBJ whole genome shotgun (WGS) entry which is preliminary data.</text>
</comment>
<dbReference type="RefSeq" id="WP_267622066.1">
    <property type="nucleotide sequence ID" value="NZ_JAODIW010000006.1"/>
</dbReference>
<evidence type="ECO:0000259" key="2">
    <source>
        <dbReference type="Pfam" id="PF13360"/>
    </source>
</evidence>
<dbReference type="Proteomes" id="UP001595921">
    <property type="component" value="Unassembled WGS sequence"/>
</dbReference>
<evidence type="ECO:0000313" key="4">
    <source>
        <dbReference type="Proteomes" id="UP001595921"/>
    </source>
</evidence>
<dbReference type="SMART" id="SM00564">
    <property type="entry name" value="PQQ"/>
    <property type="match status" value="6"/>
</dbReference>
<feature type="domain" description="Pyrrolo-quinoline quinone repeat" evidence="2">
    <location>
        <begin position="73"/>
        <end position="223"/>
    </location>
</feature>
<dbReference type="PANTHER" id="PTHR34512:SF30">
    <property type="entry name" value="OUTER MEMBRANE PROTEIN ASSEMBLY FACTOR BAMB"/>
    <property type="match status" value="1"/>
</dbReference>
<dbReference type="AlphaFoldDB" id="A0ABD5PA95"/>
<dbReference type="InterPro" id="IPR015943">
    <property type="entry name" value="WD40/YVTN_repeat-like_dom_sf"/>
</dbReference>
<protein>
    <submittedName>
        <fullName evidence="3">PQQ-binding-like beta-propeller repeat protein</fullName>
    </submittedName>
</protein>
<evidence type="ECO:0000313" key="3">
    <source>
        <dbReference type="EMBL" id="MFC4357627.1"/>
    </source>
</evidence>
<proteinExistence type="predicted"/>
<dbReference type="InterPro" id="IPR011047">
    <property type="entry name" value="Quinoprotein_ADH-like_sf"/>
</dbReference>
<name>A0ABD5PA95_9EURY</name>
<gene>
    <name evidence="3" type="ORF">ACFO0N_06645</name>
</gene>
<reference evidence="3 4" key="1">
    <citation type="journal article" date="2019" name="Int. J. Syst. Evol. Microbiol.">
        <title>The Global Catalogue of Microorganisms (GCM) 10K type strain sequencing project: providing services to taxonomists for standard genome sequencing and annotation.</title>
        <authorList>
            <consortium name="The Broad Institute Genomics Platform"/>
            <consortium name="The Broad Institute Genome Sequencing Center for Infectious Disease"/>
            <person name="Wu L."/>
            <person name="Ma J."/>
        </authorList>
    </citation>
    <scope>NUCLEOTIDE SEQUENCE [LARGE SCALE GENOMIC DNA]</scope>
    <source>
        <strain evidence="3 4">CGMCC 1.12553</strain>
    </source>
</reference>
<dbReference type="InterPro" id="IPR002372">
    <property type="entry name" value="PQQ_rpt_dom"/>
</dbReference>